<evidence type="ECO:0000313" key="2">
    <source>
        <dbReference type="Proteomes" id="UP000594014"/>
    </source>
</evidence>
<accession>A0ACD1AA59</accession>
<organism evidence="1 2">
    <name type="scientific">Anoxybacterium hadale</name>
    <dbReference type="NCBI Taxonomy" id="3408580"/>
    <lineage>
        <taxon>Bacteria</taxon>
        <taxon>Bacillati</taxon>
        <taxon>Bacillota</taxon>
        <taxon>Clostridia</taxon>
        <taxon>Peptostreptococcales</taxon>
        <taxon>Anaerovoracaceae</taxon>
        <taxon>Anoxybacterium</taxon>
    </lineage>
</organism>
<dbReference type="EMBL" id="CP042469">
    <property type="protein sequence ID" value="QOX63365.1"/>
    <property type="molecule type" value="Genomic_DNA"/>
</dbReference>
<evidence type="ECO:0000313" key="1">
    <source>
        <dbReference type="EMBL" id="QOX63365.1"/>
    </source>
</evidence>
<protein>
    <submittedName>
        <fullName evidence="1">Accessory regulator AgrB</fullName>
    </submittedName>
</protein>
<proteinExistence type="predicted"/>
<gene>
    <name evidence="1" type="ORF">FRZ06_08375</name>
</gene>
<sequence>MITNVSEKIVNSLINNGTVPQDDKDLYEFGIRQGIMFLLNILTTVVIGLAVGMFWQSVVFLTVYYPIRSYAGGYHTNSPLSCYLLSIPLTLFVLFSMKLLPWNRYSVLIVLALAFTIVFSLAPVEDSNKRLDQLEKKVYKRKARIILLLLTSFAIAFLFLGAEQLSLCFVMAAMLASIMLILGVLKNKRIVNEKA</sequence>
<keyword evidence="2" id="KW-1185">Reference proteome</keyword>
<reference evidence="1" key="1">
    <citation type="submission" date="2019-08" db="EMBL/GenBank/DDBJ databases">
        <title>Genome sequence of Clostridiales bacterium MT110.</title>
        <authorList>
            <person name="Cao J."/>
        </authorList>
    </citation>
    <scope>NUCLEOTIDE SEQUENCE</scope>
    <source>
        <strain evidence="1">MT110</strain>
    </source>
</reference>
<dbReference type="Proteomes" id="UP000594014">
    <property type="component" value="Chromosome"/>
</dbReference>
<name>A0ACD1AA59_9FIRM</name>